<dbReference type="PATRIC" id="fig|1603606.3.peg.173"/>
<evidence type="ECO:0000256" key="3">
    <source>
        <dbReference type="ARBA" id="ARBA00022989"/>
    </source>
</evidence>
<evidence type="ECO:0000256" key="2">
    <source>
        <dbReference type="ARBA" id="ARBA00022692"/>
    </source>
</evidence>
<dbReference type="PANTHER" id="PTHR11863">
    <property type="entry name" value="STEROL DESATURASE"/>
    <property type="match status" value="1"/>
</dbReference>
<evidence type="ECO:0000256" key="5">
    <source>
        <dbReference type="SAM" id="Phobius"/>
    </source>
</evidence>
<dbReference type="KEGG" id="des:DSOUD_0154"/>
<dbReference type="Proteomes" id="UP000057158">
    <property type="component" value="Chromosome"/>
</dbReference>
<keyword evidence="4 5" id="KW-0472">Membrane</keyword>
<organism evidence="7 8">
    <name type="scientific">Desulfuromonas soudanensis</name>
    <dbReference type="NCBI Taxonomy" id="1603606"/>
    <lineage>
        <taxon>Bacteria</taxon>
        <taxon>Pseudomonadati</taxon>
        <taxon>Thermodesulfobacteriota</taxon>
        <taxon>Desulfuromonadia</taxon>
        <taxon>Desulfuromonadales</taxon>
        <taxon>Desulfuromonadaceae</taxon>
        <taxon>Desulfuromonas</taxon>
    </lineage>
</organism>
<dbReference type="STRING" id="1603606.DSOUD_0154"/>
<evidence type="ECO:0000313" key="8">
    <source>
        <dbReference type="Proteomes" id="UP000057158"/>
    </source>
</evidence>
<keyword evidence="2 5" id="KW-0812">Transmembrane</keyword>
<dbReference type="EMBL" id="CP010802">
    <property type="protein sequence ID" value="ALC14954.1"/>
    <property type="molecule type" value="Genomic_DNA"/>
</dbReference>
<dbReference type="Pfam" id="PF04116">
    <property type="entry name" value="FA_hydroxylase"/>
    <property type="match status" value="1"/>
</dbReference>
<dbReference type="InterPro" id="IPR006694">
    <property type="entry name" value="Fatty_acid_hydroxylase"/>
</dbReference>
<name>A0A0M4CU28_9BACT</name>
<dbReference type="GO" id="GO:0016491">
    <property type="term" value="F:oxidoreductase activity"/>
    <property type="evidence" value="ECO:0007669"/>
    <property type="project" value="InterPro"/>
</dbReference>
<proteinExistence type="predicted"/>
<keyword evidence="8" id="KW-1185">Reference proteome</keyword>
<evidence type="ECO:0000256" key="1">
    <source>
        <dbReference type="ARBA" id="ARBA00004370"/>
    </source>
</evidence>
<sequence length="287" mass="32074">MPMQETLITGAVFGGLALLLFLSERFIPLRRVKRPLLGRLTVNLSFAAVAFVTVSLTVRPAAEAMLGWTGDSGFGLAQLAAIPPAVRPLLAFLLMDLTFYWWHRANHRIPLLWRFHNVHHLDPDMDVSTAFRFHFGELAFSSAFRVAQIGLIGPSLGSYLLYEAVFQAGTLFQHSNLRLPIGSERLLVRLLVTPRMHGIHHSQVPGETNSNYATLFSFWDRLHRSLRLNIPQSEIDIGIPGYAGDRDNSLGNALLAPFRTQRDYWRRADGIVPVRTGPAEDKSSLAP</sequence>
<gene>
    <name evidence="7" type="ORF">DSOUD_0154</name>
</gene>
<evidence type="ECO:0000313" key="7">
    <source>
        <dbReference type="EMBL" id="ALC14954.1"/>
    </source>
</evidence>
<dbReference type="RefSeq" id="WP_198300345.1">
    <property type="nucleotide sequence ID" value="NZ_CP010802.1"/>
</dbReference>
<feature type="transmembrane region" description="Helical" evidence="5">
    <location>
        <begin position="36"/>
        <end position="56"/>
    </location>
</feature>
<evidence type="ECO:0000256" key="4">
    <source>
        <dbReference type="ARBA" id="ARBA00023136"/>
    </source>
</evidence>
<reference evidence="7 8" key="1">
    <citation type="submission" date="2015-07" db="EMBL/GenBank/DDBJ databases">
        <title>Isolation and Genomic Characterization of a Novel Halophilic Metal-Reducing Deltaproteobacterium from the Deep Subsurface.</title>
        <authorList>
            <person name="Badalamenti J.P."/>
            <person name="Summers Z.M."/>
            <person name="Gralnick J.A."/>
            <person name="Bond D.R."/>
        </authorList>
    </citation>
    <scope>NUCLEOTIDE SEQUENCE [LARGE SCALE GENOMIC DNA]</scope>
    <source>
        <strain evidence="7 8">WTL</strain>
    </source>
</reference>
<feature type="domain" description="Fatty acid hydroxylase" evidence="6">
    <location>
        <begin position="89"/>
        <end position="224"/>
    </location>
</feature>
<keyword evidence="3 5" id="KW-1133">Transmembrane helix</keyword>
<dbReference type="AlphaFoldDB" id="A0A0M4CU28"/>
<comment type="subcellular location">
    <subcellularLocation>
        <location evidence="1">Membrane</location>
    </subcellularLocation>
</comment>
<protein>
    <submittedName>
        <fullName evidence="7">Sterol desaturase/sphingolipid hydroxylase, fatty acid hydroxylase superfamily</fullName>
    </submittedName>
</protein>
<accession>A0A0M4CU28</accession>
<dbReference type="GO" id="GO:0005506">
    <property type="term" value="F:iron ion binding"/>
    <property type="evidence" value="ECO:0007669"/>
    <property type="project" value="InterPro"/>
</dbReference>
<dbReference type="InterPro" id="IPR050307">
    <property type="entry name" value="Sterol_Desaturase_Related"/>
</dbReference>
<evidence type="ECO:0000259" key="6">
    <source>
        <dbReference type="Pfam" id="PF04116"/>
    </source>
</evidence>
<feature type="transmembrane region" description="Helical" evidence="5">
    <location>
        <begin position="6"/>
        <end position="24"/>
    </location>
</feature>
<dbReference type="GO" id="GO:0008610">
    <property type="term" value="P:lipid biosynthetic process"/>
    <property type="evidence" value="ECO:0007669"/>
    <property type="project" value="InterPro"/>
</dbReference>
<dbReference type="GO" id="GO:0016020">
    <property type="term" value="C:membrane"/>
    <property type="evidence" value="ECO:0007669"/>
    <property type="project" value="UniProtKB-SubCell"/>
</dbReference>